<dbReference type="RefSeq" id="WP_204414854.1">
    <property type="nucleotide sequence ID" value="NZ_JAFBED010000003.1"/>
</dbReference>
<sequence>MFRWDGGFIMVDPDKYEEGVQWYQEVLGWECMDQITTWVGRKSFMKMPRTGMVTIKSFEGDYEHLQSHETEGNVKLVFVTYNLDETLHYLSGQQVKSSDIRVLPNGQKYCDIFAFDHTRLTLVEEERNGDDRDYPASGIIGFGSVNTIVHVKDPKFSAEWYARNLGFEIVEVDEEIGFAHMRTEDAYDRNVLNEQFWEHIWLVKSTDGPVEKPNDNKARTYYDIRPEDFFDEYNKLIQNGIKPSEIAGDPFKGWAGFHFYDQDHNRINVWSYVAR</sequence>
<accession>A0ABS2NYW1</accession>
<gene>
    <name evidence="2" type="ORF">JOC95_001525</name>
</gene>
<dbReference type="InterPro" id="IPR004360">
    <property type="entry name" value="Glyas_Fos-R_dOase_dom"/>
</dbReference>
<dbReference type="InterPro" id="IPR037523">
    <property type="entry name" value="VOC_core"/>
</dbReference>
<comment type="caution">
    <text evidence="2">The sequence shown here is derived from an EMBL/GenBank/DDBJ whole genome shotgun (WGS) entry which is preliminary data.</text>
</comment>
<evidence type="ECO:0000259" key="1">
    <source>
        <dbReference type="PROSITE" id="PS51819"/>
    </source>
</evidence>
<dbReference type="EMBL" id="JAFBED010000003">
    <property type="protein sequence ID" value="MBM7619673.1"/>
    <property type="molecule type" value="Genomic_DNA"/>
</dbReference>
<protein>
    <recommendedName>
        <fullName evidence="1">VOC domain-containing protein</fullName>
    </recommendedName>
</protein>
<dbReference type="SUPFAM" id="SSF54593">
    <property type="entry name" value="Glyoxalase/Bleomycin resistance protein/Dihydroxybiphenyl dioxygenase"/>
    <property type="match status" value="1"/>
</dbReference>
<reference evidence="2 3" key="1">
    <citation type="submission" date="2021-01" db="EMBL/GenBank/DDBJ databases">
        <title>Genomic Encyclopedia of Type Strains, Phase IV (KMG-IV): sequencing the most valuable type-strain genomes for metagenomic binning, comparative biology and taxonomic classification.</title>
        <authorList>
            <person name="Goeker M."/>
        </authorList>
    </citation>
    <scope>NUCLEOTIDE SEQUENCE [LARGE SCALE GENOMIC DNA]</scope>
    <source>
        <strain evidence="2 3">DSM 25879</strain>
    </source>
</reference>
<dbReference type="Pfam" id="PF00903">
    <property type="entry name" value="Glyoxalase"/>
    <property type="match status" value="1"/>
</dbReference>
<dbReference type="Gene3D" id="3.10.180.10">
    <property type="entry name" value="2,3-Dihydroxybiphenyl 1,2-Dioxygenase, domain 1"/>
    <property type="match status" value="2"/>
</dbReference>
<evidence type="ECO:0000313" key="2">
    <source>
        <dbReference type="EMBL" id="MBM7619673.1"/>
    </source>
</evidence>
<dbReference type="CDD" id="cd06587">
    <property type="entry name" value="VOC"/>
    <property type="match status" value="1"/>
</dbReference>
<evidence type="ECO:0000313" key="3">
    <source>
        <dbReference type="Proteomes" id="UP000737402"/>
    </source>
</evidence>
<proteinExistence type="predicted"/>
<dbReference type="InterPro" id="IPR029068">
    <property type="entry name" value="Glyas_Bleomycin-R_OHBP_Dase"/>
</dbReference>
<dbReference type="PROSITE" id="PS51819">
    <property type="entry name" value="VOC"/>
    <property type="match status" value="1"/>
</dbReference>
<dbReference type="Proteomes" id="UP000737402">
    <property type="component" value="Unassembled WGS sequence"/>
</dbReference>
<feature type="domain" description="VOC" evidence="1">
    <location>
        <begin position="5"/>
        <end position="125"/>
    </location>
</feature>
<organism evidence="2 3">
    <name type="scientific">Sutcliffiella tianshenii</name>
    <dbReference type="NCBI Taxonomy" id="1463404"/>
    <lineage>
        <taxon>Bacteria</taxon>
        <taxon>Bacillati</taxon>
        <taxon>Bacillota</taxon>
        <taxon>Bacilli</taxon>
        <taxon>Bacillales</taxon>
        <taxon>Bacillaceae</taxon>
        <taxon>Sutcliffiella</taxon>
    </lineage>
</organism>
<keyword evidence="3" id="KW-1185">Reference proteome</keyword>
<name>A0ABS2NYW1_9BACI</name>